<proteinExistence type="predicted"/>
<dbReference type="InterPro" id="IPR016142">
    <property type="entry name" value="Citrate_synth-like_lrg_a-sub"/>
</dbReference>
<evidence type="ECO:0000256" key="1">
    <source>
        <dbReference type="SAM" id="MobiDB-lite"/>
    </source>
</evidence>
<dbReference type="Gene3D" id="1.10.580.10">
    <property type="entry name" value="Citrate Synthase, domain 1"/>
    <property type="match status" value="1"/>
</dbReference>
<dbReference type="GO" id="GO:0006085">
    <property type="term" value="P:acetyl-CoA biosynthetic process"/>
    <property type="evidence" value="ECO:0007669"/>
    <property type="project" value="TreeGrafter"/>
</dbReference>
<dbReference type="GO" id="GO:0005829">
    <property type="term" value="C:cytosol"/>
    <property type="evidence" value="ECO:0007669"/>
    <property type="project" value="TreeGrafter"/>
</dbReference>
<feature type="compositionally biased region" description="Low complexity" evidence="1">
    <location>
        <begin position="35"/>
        <end position="51"/>
    </location>
</feature>
<dbReference type="PANTHER" id="PTHR23118:SF42">
    <property type="entry name" value="ATP-CITRATE SYNTHASE"/>
    <property type="match status" value="1"/>
</dbReference>
<evidence type="ECO:0000313" key="2">
    <source>
        <dbReference type="EMBL" id="PNH00823.1"/>
    </source>
</evidence>
<sequence>MIASAVPSGCRSSSAPKSPGSVRGGGPVGGGGGAAAMQLGGAFNPSTGAAAAAVAPSGRTVALAVRRGTPSSSSSSSGRGRSSSQEQQLQEQQQFRRHLLGVNADYSYCLTAPGGSATRASRATTMSPARWGTTDLYDQDDTWCVVPYYYFGNVDDEAICGDSVRPANLGVLDLEAVMCVMMCADHGPCVSGSHNAIVTSRAGKDIVSCLVSGLLTIGPRFGGAIDDAARLFKGACDAQQTPSDFVEGLKKQGIRVSGIGHRIKSKDNRDKRVELLQNYARKPAASFQTLTVTPYTHHQLFPIIMCSPTLGQHRHRRRWRWH</sequence>
<dbReference type="PANTHER" id="PTHR23118">
    <property type="entry name" value="ATP-CITRATE SYNTHASE"/>
    <property type="match status" value="1"/>
</dbReference>
<comment type="caution">
    <text evidence="2">The sequence shown here is derived from an EMBL/GenBank/DDBJ whole genome shotgun (WGS) entry which is preliminary data.</text>
</comment>
<dbReference type="EMBL" id="PGGS01001152">
    <property type="protein sequence ID" value="PNH00823.1"/>
    <property type="molecule type" value="Genomic_DNA"/>
</dbReference>
<dbReference type="GO" id="GO:0006633">
    <property type="term" value="P:fatty acid biosynthetic process"/>
    <property type="evidence" value="ECO:0007669"/>
    <property type="project" value="TreeGrafter"/>
</dbReference>
<evidence type="ECO:0000313" key="3">
    <source>
        <dbReference type="Proteomes" id="UP000236333"/>
    </source>
</evidence>
<accession>A0A2J7ZKN1</accession>
<feature type="compositionally biased region" description="Low complexity" evidence="1">
    <location>
        <begin position="71"/>
        <end position="93"/>
    </location>
</feature>
<reference evidence="2 3" key="1">
    <citation type="journal article" date="2017" name="Mol. Biol. Evol.">
        <title>The 4-celled Tetrabaena socialis nuclear genome reveals the essential components for genetic control of cell number at the origin of multicellularity in the volvocine lineage.</title>
        <authorList>
            <person name="Featherston J."/>
            <person name="Arakaki Y."/>
            <person name="Hanschen E.R."/>
            <person name="Ferris P.J."/>
            <person name="Michod R.E."/>
            <person name="Olson B.J.S.C."/>
            <person name="Nozaki H."/>
            <person name="Durand P.M."/>
        </authorList>
    </citation>
    <scope>NUCLEOTIDE SEQUENCE [LARGE SCALE GENOMIC DNA]</scope>
    <source>
        <strain evidence="2 3">NIES-571</strain>
    </source>
</reference>
<dbReference type="OrthoDB" id="3261737at2759"/>
<feature type="region of interest" description="Disordered" evidence="1">
    <location>
        <begin position="1"/>
        <end position="51"/>
    </location>
</feature>
<feature type="region of interest" description="Disordered" evidence="1">
    <location>
        <begin position="64"/>
        <end position="93"/>
    </location>
</feature>
<keyword evidence="3" id="KW-1185">Reference proteome</keyword>
<gene>
    <name evidence="2" type="ORF">TSOC_013331</name>
</gene>
<dbReference type="Gene3D" id="1.10.230.10">
    <property type="entry name" value="Cytochrome P450-Terp, domain 2"/>
    <property type="match status" value="1"/>
</dbReference>
<dbReference type="SUPFAM" id="SSF48256">
    <property type="entry name" value="Citrate synthase"/>
    <property type="match status" value="1"/>
</dbReference>
<organism evidence="2 3">
    <name type="scientific">Tetrabaena socialis</name>
    <dbReference type="NCBI Taxonomy" id="47790"/>
    <lineage>
        <taxon>Eukaryota</taxon>
        <taxon>Viridiplantae</taxon>
        <taxon>Chlorophyta</taxon>
        <taxon>core chlorophytes</taxon>
        <taxon>Chlorophyceae</taxon>
        <taxon>CS clade</taxon>
        <taxon>Chlamydomonadales</taxon>
        <taxon>Tetrabaenaceae</taxon>
        <taxon>Tetrabaena</taxon>
    </lineage>
</organism>
<protein>
    <submittedName>
        <fullName evidence="2">ATP-citrate synthase beta chain protein 2</fullName>
    </submittedName>
</protein>
<dbReference type="Pfam" id="PF00285">
    <property type="entry name" value="Citrate_synt"/>
    <property type="match status" value="1"/>
</dbReference>
<dbReference type="GO" id="GO:0003878">
    <property type="term" value="F:ATP citrate synthase activity"/>
    <property type="evidence" value="ECO:0007669"/>
    <property type="project" value="TreeGrafter"/>
</dbReference>
<dbReference type="Proteomes" id="UP000236333">
    <property type="component" value="Unassembled WGS sequence"/>
</dbReference>
<dbReference type="InterPro" id="IPR016143">
    <property type="entry name" value="Citrate_synth-like_sm_a-sub"/>
</dbReference>
<dbReference type="AlphaFoldDB" id="A0A2J7ZKN1"/>
<dbReference type="InterPro" id="IPR036969">
    <property type="entry name" value="Citrate_synthase_sf"/>
</dbReference>
<name>A0A2J7ZKN1_9CHLO</name>
<feature type="compositionally biased region" description="Gly residues" evidence="1">
    <location>
        <begin position="22"/>
        <end position="34"/>
    </location>
</feature>
<dbReference type="InterPro" id="IPR002020">
    <property type="entry name" value="Citrate_synthase"/>
</dbReference>